<evidence type="ECO:0000259" key="7">
    <source>
        <dbReference type="PROSITE" id="PS51900"/>
    </source>
</evidence>
<dbReference type="InterPro" id="IPR011010">
    <property type="entry name" value="DNA_brk_join_enz"/>
</dbReference>
<dbReference type="Gene3D" id="1.10.443.10">
    <property type="entry name" value="Intergrase catalytic core"/>
    <property type="match status" value="1"/>
</dbReference>
<accession>A0ABY6ZPZ0</accession>
<dbReference type="RefSeq" id="WP_268008396.1">
    <property type="nucleotide sequence ID" value="NZ_CP104067.1"/>
</dbReference>
<dbReference type="InterPro" id="IPR010998">
    <property type="entry name" value="Integrase_recombinase_N"/>
</dbReference>
<dbReference type="InterPro" id="IPR004107">
    <property type="entry name" value="Integrase_SAM-like_N"/>
</dbReference>
<evidence type="ECO:0000256" key="1">
    <source>
        <dbReference type="ARBA" id="ARBA00008857"/>
    </source>
</evidence>
<dbReference type="PANTHER" id="PTHR30349:SF64">
    <property type="entry name" value="PROPHAGE INTEGRASE INTD-RELATED"/>
    <property type="match status" value="1"/>
</dbReference>
<dbReference type="EMBL" id="CP104067">
    <property type="protein sequence ID" value="WAH44512.1"/>
    <property type="molecule type" value="Genomic_DNA"/>
</dbReference>
<keyword evidence="3 5" id="KW-0238">DNA-binding</keyword>
<dbReference type="InterPro" id="IPR044068">
    <property type="entry name" value="CB"/>
</dbReference>
<dbReference type="Gene3D" id="1.10.150.130">
    <property type="match status" value="1"/>
</dbReference>
<evidence type="ECO:0000313" key="9">
    <source>
        <dbReference type="Proteomes" id="UP001164761"/>
    </source>
</evidence>
<sequence>MATFMERYLEHKATMIRPNSLIAYRESIQSYIVPRLGKIPLSKLTPRHVQELYAFMRAKPVNSRTIRHAHAVLHNALDYAIKWGALTRNVTDAVDPPRIERRKATVWTLEQALGFLEINREHDPLCWIGFYLAVMTGMRQGEIFGLRWSDIDFERGYLHVQQTVSWSSGHPVFQEPKTDSSRRAIAITEDDIKVLQSHRVAQSERRLRAGKAYHDLDLVICLEDGSPMGQRRFSRAWHRALERAGYPNMRFHDLRHTHASLLLERDVHLKIVSERLGHSAISITADLYTHVLPGIQKRAADTLGAAIRSIQKR</sequence>
<dbReference type="CDD" id="cd01189">
    <property type="entry name" value="INT_ICEBs1_C_like"/>
    <property type="match status" value="1"/>
</dbReference>
<keyword evidence="2" id="KW-0229">DNA integration</keyword>
<feature type="domain" description="Core-binding (CB)" evidence="7">
    <location>
        <begin position="1"/>
        <end position="81"/>
    </location>
</feature>
<dbReference type="Pfam" id="PF14659">
    <property type="entry name" value="Phage_int_SAM_3"/>
    <property type="match status" value="1"/>
</dbReference>
<dbReference type="Proteomes" id="UP001164761">
    <property type="component" value="Chromosome"/>
</dbReference>
<proteinExistence type="inferred from homology"/>
<keyword evidence="9" id="KW-1185">Reference proteome</keyword>
<protein>
    <submittedName>
        <fullName evidence="8">Site-specific integrase</fullName>
    </submittedName>
</protein>
<name>A0ABY6ZPZ0_9BACL</name>
<feature type="domain" description="Tyr recombinase" evidence="6">
    <location>
        <begin position="102"/>
        <end position="301"/>
    </location>
</feature>
<evidence type="ECO:0000313" key="8">
    <source>
        <dbReference type="EMBL" id="WAH44512.1"/>
    </source>
</evidence>
<dbReference type="PROSITE" id="PS51898">
    <property type="entry name" value="TYR_RECOMBINASE"/>
    <property type="match status" value="1"/>
</dbReference>
<gene>
    <name evidence="8" type="ORF">NZD89_05005</name>
</gene>
<dbReference type="InterPro" id="IPR013762">
    <property type="entry name" value="Integrase-like_cat_sf"/>
</dbReference>
<evidence type="ECO:0000256" key="4">
    <source>
        <dbReference type="ARBA" id="ARBA00023172"/>
    </source>
</evidence>
<keyword evidence="4" id="KW-0233">DNA recombination</keyword>
<evidence type="ECO:0000259" key="6">
    <source>
        <dbReference type="PROSITE" id="PS51898"/>
    </source>
</evidence>
<comment type="similarity">
    <text evidence="1">Belongs to the 'phage' integrase family.</text>
</comment>
<dbReference type="PROSITE" id="PS51900">
    <property type="entry name" value="CB"/>
    <property type="match status" value="1"/>
</dbReference>
<evidence type="ECO:0000256" key="2">
    <source>
        <dbReference type="ARBA" id="ARBA00022908"/>
    </source>
</evidence>
<dbReference type="Pfam" id="PF00589">
    <property type="entry name" value="Phage_integrase"/>
    <property type="match status" value="1"/>
</dbReference>
<reference evidence="8" key="1">
    <citation type="submission" date="2022-08" db="EMBL/GenBank/DDBJ databases">
        <title>Alicyclobacillus fastidiosus DSM 17978, complete genome.</title>
        <authorList>
            <person name="Wang Q."/>
            <person name="Cai R."/>
            <person name="Wang Z."/>
        </authorList>
    </citation>
    <scope>NUCLEOTIDE SEQUENCE</scope>
    <source>
        <strain evidence="8">DSM 17978</strain>
    </source>
</reference>
<dbReference type="SUPFAM" id="SSF56349">
    <property type="entry name" value="DNA breaking-rejoining enzymes"/>
    <property type="match status" value="1"/>
</dbReference>
<dbReference type="InterPro" id="IPR050090">
    <property type="entry name" value="Tyrosine_recombinase_XerCD"/>
</dbReference>
<dbReference type="InterPro" id="IPR002104">
    <property type="entry name" value="Integrase_catalytic"/>
</dbReference>
<dbReference type="PANTHER" id="PTHR30349">
    <property type="entry name" value="PHAGE INTEGRASE-RELATED"/>
    <property type="match status" value="1"/>
</dbReference>
<evidence type="ECO:0000256" key="3">
    <source>
        <dbReference type="ARBA" id="ARBA00023125"/>
    </source>
</evidence>
<evidence type="ECO:0000256" key="5">
    <source>
        <dbReference type="PROSITE-ProRule" id="PRU01248"/>
    </source>
</evidence>
<organism evidence="8 9">
    <name type="scientific">Alicyclobacillus fastidiosus</name>
    <dbReference type="NCBI Taxonomy" id="392011"/>
    <lineage>
        <taxon>Bacteria</taxon>
        <taxon>Bacillati</taxon>
        <taxon>Bacillota</taxon>
        <taxon>Bacilli</taxon>
        <taxon>Bacillales</taxon>
        <taxon>Alicyclobacillaceae</taxon>
        <taxon>Alicyclobacillus</taxon>
    </lineage>
</organism>